<feature type="compositionally biased region" description="Basic and acidic residues" evidence="1">
    <location>
        <begin position="312"/>
        <end position="338"/>
    </location>
</feature>
<evidence type="ECO:0000256" key="1">
    <source>
        <dbReference type="SAM" id="MobiDB-lite"/>
    </source>
</evidence>
<feature type="compositionally biased region" description="Basic and acidic residues" evidence="1">
    <location>
        <begin position="373"/>
        <end position="383"/>
    </location>
</feature>
<comment type="caution">
    <text evidence="2">The sequence shown here is derived from an EMBL/GenBank/DDBJ whole genome shotgun (WGS) entry which is preliminary data.</text>
</comment>
<sequence>MFSQVSIVIAMWLNNRVRNFKHNSASTPLPKRPPETRLLSPVDELSQEDEEEEAGLPLDVQPAEIVKRNEEIGRRAQERLAGESKAYAIAMNRRSHRLQESCARYSPGTRRDDVGVNERTGARDSQLKSEETEAAIQTAVDTASVVAAATTTGLSRGPKLNTEISADVDFAAATAAGKTTGVAAGRCKVGKIGNNVNDWPQASATSESEPTVQQETTIGIQQRVTREDPGDSETKRTPLSSASGADGGQVVSLALPQEEFLMRPESSSESVNNLRPTIAVKSPSKRGLGPHEGHERCKGIESETSELPSIKDGPDREETMHRDCETQPRIEPQRREEATAVGNSKADSVLDETDKGLVAPALPEVKSITMMTEKVEGRTERGGSRRGSPAPHLQISCDNTIDVIASPAKQQIESAEGSIREIFHEDATIAKNNRNISGEEWSRTLESKLIDTLYSESLR</sequence>
<feature type="region of interest" description="Disordered" evidence="1">
    <location>
        <begin position="22"/>
        <end position="60"/>
    </location>
</feature>
<accession>A0A086K8U1</accession>
<proteinExistence type="predicted"/>
<feature type="region of interest" description="Disordered" evidence="1">
    <location>
        <begin position="105"/>
        <end position="130"/>
    </location>
</feature>
<dbReference type="AlphaFoldDB" id="A0A086K8U1"/>
<gene>
    <name evidence="2" type="ORF">TGP89_310260</name>
</gene>
<feature type="compositionally biased region" description="Basic and acidic residues" evidence="1">
    <location>
        <begin position="224"/>
        <end position="236"/>
    </location>
</feature>
<dbReference type="Proteomes" id="UP000028828">
    <property type="component" value="Unassembled WGS sequence"/>
</dbReference>
<dbReference type="OrthoDB" id="10389532at2759"/>
<feature type="compositionally biased region" description="Basic and acidic residues" evidence="1">
    <location>
        <begin position="289"/>
        <end position="301"/>
    </location>
</feature>
<name>A0A086K8U1_TOXGO</name>
<feature type="region of interest" description="Disordered" evidence="1">
    <location>
        <begin position="280"/>
        <end position="350"/>
    </location>
</feature>
<dbReference type="EMBL" id="AEYI02001160">
    <property type="protein sequence ID" value="KFG40809.1"/>
    <property type="molecule type" value="Genomic_DNA"/>
</dbReference>
<feature type="compositionally biased region" description="Polar residues" evidence="1">
    <location>
        <begin position="195"/>
        <end position="223"/>
    </location>
</feature>
<evidence type="ECO:0000313" key="3">
    <source>
        <dbReference type="Proteomes" id="UP000028828"/>
    </source>
</evidence>
<evidence type="ECO:0000313" key="2">
    <source>
        <dbReference type="EMBL" id="KFG40809.1"/>
    </source>
</evidence>
<feature type="region of interest" description="Disordered" evidence="1">
    <location>
        <begin position="195"/>
        <end position="249"/>
    </location>
</feature>
<dbReference type="VEuPathDB" id="ToxoDB:TGP89_310260"/>
<organism evidence="2 3">
    <name type="scientific">Toxoplasma gondii p89</name>
    <dbReference type="NCBI Taxonomy" id="943119"/>
    <lineage>
        <taxon>Eukaryota</taxon>
        <taxon>Sar</taxon>
        <taxon>Alveolata</taxon>
        <taxon>Apicomplexa</taxon>
        <taxon>Conoidasida</taxon>
        <taxon>Coccidia</taxon>
        <taxon>Eucoccidiorida</taxon>
        <taxon>Eimeriorina</taxon>
        <taxon>Sarcocystidae</taxon>
        <taxon>Toxoplasma</taxon>
    </lineage>
</organism>
<feature type="compositionally biased region" description="Acidic residues" evidence="1">
    <location>
        <begin position="45"/>
        <end position="54"/>
    </location>
</feature>
<feature type="region of interest" description="Disordered" evidence="1">
    <location>
        <begin position="370"/>
        <end position="394"/>
    </location>
</feature>
<reference evidence="2 3" key="1">
    <citation type="submission" date="2014-03" db="EMBL/GenBank/DDBJ databases">
        <authorList>
            <person name="Sibley D."/>
            <person name="Venepally P."/>
            <person name="Karamycheva S."/>
            <person name="Hadjithomas M."/>
            <person name="Khan A."/>
            <person name="Brunk B."/>
            <person name="Roos D."/>
            <person name="Caler E."/>
            <person name="Lorenzi H."/>
        </authorList>
    </citation>
    <scope>NUCLEOTIDE SEQUENCE [LARGE SCALE GENOMIC DNA]</scope>
    <source>
        <strain evidence="3">p89</strain>
    </source>
</reference>
<feature type="compositionally biased region" description="Basic and acidic residues" evidence="1">
    <location>
        <begin position="109"/>
        <end position="130"/>
    </location>
</feature>
<protein>
    <submittedName>
        <fullName evidence="2">Uncharacterized protein</fullName>
    </submittedName>
</protein>